<sequence length="266" mass="30829">MAFRWAFRWAFPSRARAYASGYGSTTQPSRESRHVESSLGDMTAAAFHESEGLFDRWSTPKSRLNVHPTLVISSRLLPSSLSFSSSSLLLRDLPKLIFLLRLLAFQYYLYAPKLSPSSEGRFTQKRVSRTVSTKVEGKQEGGGGGRDRRERYRRERDGREREKDRVPGWPDEDEDEDENENENENENEEEDEVEDENDDDDDDDDDDVDVDDDDDDACGPNERTHENCLGEKKKTESRRFRGSLFIDVRIRLSECVIYEFRGRTNY</sequence>
<accession>A0ABD2CUZ9</accession>
<keyword evidence="3" id="KW-1185">Reference proteome</keyword>
<feature type="region of interest" description="Disordered" evidence="1">
    <location>
        <begin position="118"/>
        <end position="237"/>
    </location>
</feature>
<organism evidence="2 3">
    <name type="scientific">Vespula maculifrons</name>
    <name type="common">Eastern yellow jacket</name>
    <name type="synonym">Wasp</name>
    <dbReference type="NCBI Taxonomy" id="7453"/>
    <lineage>
        <taxon>Eukaryota</taxon>
        <taxon>Metazoa</taxon>
        <taxon>Ecdysozoa</taxon>
        <taxon>Arthropoda</taxon>
        <taxon>Hexapoda</taxon>
        <taxon>Insecta</taxon>
        <taxon>Pterygota</taxon>
        <taxon>Neoptera</taxon>
        <taxon>Endopterygota</taxon>
        <taxon>Hymenoptera</taxon>
        <taxon>Apocrita</taxon>
        <taxon>Aculeata</taxon>
        <taxon>Vespoidea</taxon>
        <taxon>Vespidae</taxon>
        <taxon>Vespinae</taxon>
        <taxon>Vespula</taxon>
    </lineage>
</organism>
<evidence type="ECO:0000313" key="3">
    <source>
        <dbReference type="Proteomes" id="UP001607303"/>
    </source>
</evidence>
<name>A0ABD2CUZ9_VESMC</name>
<proteinExistence type="predicted"/>
<dbReference type="EMBL" id="JAYRBN010000029">
    <property type="protein sequence ID" value="KAL2748935.1"/>
    <property type="molecule type" value="Genomic_DNA"/>
</dbReference>
<gene>
    <name evidence="2" type="ORF">V1477_002871</name>
</gene>
<evidence type="ECO:0000313" key="2">
    <source>
        <dbReference type="EMBL" id="KAL2748935.1"/>
    </source>
</evidence>
<protein>
    <submittedName>
        <fullName evidence="2">Uncharacterized protein</fullName>
    </submittedName>
</protein>
<dbReference type="AlphaFoldDB" id="A0ABD2CUZ9"/>
<feature type="compositionally biased region" description="Basic and acidic residues" evidence="1">
    <location>
        <begin position="222"/>
        <end position="237"/>
    </location>
</feature>
<comment type="caution">
    <text evidence="2">The sequence shown here is derived from an EMBL/GenBank/DDBJ whole genome shotgun (WGS) entry which is preliminary data.</text>
</comment>
<evidence type="ECO:0000256" key="1">
    <source>
        <dbReference type="SAM" id="MobiDB-lite"/>
    </source>
</evidence>
<feature type="compositionally biased region" description="Acidic residues" evidence="1">
    <location>
        <begin position="170"/>
        <end position="217"/>
    </location>
</feature>
<reference evidence="2 3" key="1">
    <citation type="journal article" date="2024" name="Ann. Entomol. Soc. Am.">
        <title>Genomic analyses of the southern and eastern yellowjacket wasps (Hymenoptera: Vespidae) reveal evolutionary signatures of social life.</title>
        <authorList>
            <person name="Catto M.A."/>
            <person name="Caine P.B."/>
            <person name="Orr S.E."/>
            <person name="Hunt B.G."/>
            <person name="Goodisman M.A.D."/>
        </authorList>
    </citation>
    <scope>NUCLEOTIDE SEQUENCE [LARGE SCALE GENOMIC DNA]</scope>
    <source>
        <strain evidence="2">232</strain>
        <tissue evidence="2">Head and thorax</tissue>
    </source>
</reference>
<dbReference type="Proteomes" id="UP001607303">
    <property type="component" value="Unassembled WGS sequence"/>
</dbReference>
<feature type="compositionally biased region" description="Basic and acidic residues" evidence="1">
    <location>
        <begin position="135"/>
        <end position="166"/>
    </location>
</feature>